<protein>
    <submittedName>
        <fullName evidence="1">Uncharacterized protein</fullName>
    </submittedName>
</protein>
<organism evidence="1 2">
    <name type="scientific">Araneus ventricosus</name>
    <name type="common">Orbweaver spider</name>
    <name type="synonym">Epeira ventricosa</name>
    <dbReference type="NCBI Taxonomy" id="182803"/>
    <lineage>
        <taxon>Eukaryota</taxon>
        <taxon>Metazoa</taxon>
        <taxon>Ecdysozoa</taxon>
        <taxon>Arthropoda</taxon>
        <taxon>Chelicerata</taxon>
        <taxon>Arachnida</taxon>
        <taxon>Araneae</taxon>
        <taxon>Araneomorphae</taxon>
        <taxon>Entelegynae</taxon>
        <taxon>Araneoidea</taxon>
        <taxon>Araneidae</taxon>
        <taxon>Araneus</taxon>
    </lineage>
</organism>
<sequence length="93" mass="10621">MLVGRLSPAGPLLSLHPSCVGQASVGIFAPHQREDSLRMIYLPSARTHEVSSVESAFEPETLRLRGRHRTTRPLSLNKIQELMWQRYDYLINH</sequence>
<accession>A0A4Y2MKQ2</accession>
<proteinExistence type="predicted"/>
<gene>
    <name evidence="1" type="ORF">AVEN_156640_1</name>
</gene>
<name>A0A4Y2MKQ2_ARAVE</name>
<evidence type="ECO:0000313" key="1">
    <source>
        <dbReference type="EMBL" id="GBN27149.1"/>
    </source>
</evidence>
<evidence type="ECO:0000313" key="2">
    <source>
        <dbReference type="Proteomes" id="UP000499080"/>
    </source>
</evidence>
<keyword evidence="2" id="KW-1185">Reference proteome</keyword>
<reference evidence="1 2" key="1">
    <citation type="journal article" date="2019" name="Sci. Rep.">
        <title>Orb-weaving spider Araneus ventricosus genome elucidates the spidroin gene catalogue.</title>
        <authorList>
            <person name="Kono N."/>
            <person name="Nakamura H."/>
            <person name="Ohtoshi R."/>
            <person name="Moran D.A.P."/>
            <person name="Shinohara A."/>
            <person name="Yoshida Y."/>
            <person name="Fujiwara M."/>
            <person name="Mori M."/>
            <person name="Tomita M."/>
            <person name="Arakawa K."/>
        </authorList>
    </citation>
    <scope>NUCLEOTIDE SEQUENCE [LARGE SCALE GENOMIC DNA]</scope>
</reference>
<dbReference type="EMBL" id="BGPR01007479">
    <property type="protein sequence ID" value="GBN27149.1"/>
    <property type="molecule type" value="Genomic_DNA"/>
</dbReference>
<comment type="caution">
    <text evidence="1">The sequence shown here is derived from an EMBL/GenBank/DDBJ whole genome shotgun (WGS) entry which is preliminary data.</text>
</comment>
<dbReference type="AlphaFoldDB" id="A0A4Y2MKQ2"/>
<dbReference type="Proteomes" id="UP000499080">
    <property type="component" value="Unassembled WGS sequence"/>
</dbReference>